<name>A0ABW9U7U7_9BACL</name>
<gene>
    <name evidence="1" type="ORF">GON05_16305</name>
</gene>
<reference evidence="1 2" key="1">
    <citation type="submission" date="2019-12" db="EMBL/GenBank/DDBJ databases">
        <authorList>
            <person name="Huq M.A."/>
        </authorList>
    </citation>
    <scope>NUCLEOTIDE SEQUENCE [LARGE SCALE GENOMIC DNA]</scope>
    <source>
        <strain evidence="1 2">MAH-34</strain>
    </source>
</reference>
<dbReference type="EMBL" id="WSEM01000016">
    <property type="protein sequence ID" value="MVQ36184.1"/>
    <property type="molecule type" value="Genomic_DNA"/>
</dbReference>
<proteinExistence type="predicted"/>
<accession>A0ABW9U7U7</accession>
<dbReference type="InterPro" id="IPR011051">
    <property type="entry name" value="RmlC_Cupin_sf"/>
</dbReference>
<dbReference type="InterPro" id="IPR014710">
    <property type="entry name" value="RmlC-like_jellyroll"/>
</dbReference>
<organism evidence="1 2">
    <name type="scientific">Paenibacillus anseongense</name>
    <dbReference type="NCBI Taxonomy" id="2682845"/>
    <lineage>
        <taxon>Bacteria</taxon>
        <taxon>Bacillati</taxon>
        <taxon>Bacillota</taxon>
        <taxon>Bacilli</taxon>
        <taxon>Bacillales</taxon>
        <taxon>Paenibacillaceae</taxon>
        <taxon>Paenibacillus</taxon>
    </lineage>
</organism>
<evidence type="ECO:0000313" key="2">
    <source>
        <dbReference type="Proteomes" id="UP000467637"/>
    </source>
</evidence>
<protein>
    <recommendedName>
        <fullName evidence="3">Cupin domain-containing protein</fullName>
    </recommendedName>
</protein>
<dbReference type="SUPFAM" id="SSF51182">
    <property type="entry name" value="RmlC-like cupins"/>
    <property type="match status" value="1"/>
</dbReference>
<dbReference type="RefSeq" id="WP_185157218.1">
    <property type="nucleotide sequence ID" value="NZ_WSEM01000016.1"/>
</dbReference>
<dbReference type="Proteomes" id="UP000467637">
    <property type="component" value="Unassembled WGS sequence"/>
</dbReference>
<keyword evidence="2" id="KW-1185">Reference proteome</keyword>
<evidence type="ECO:0000313" key="1">
    <source>
        <dbReference type="EMBL" id="MVQ36184.1"/>
    </source>
</evidence>
<comment type="caution">
    <text evidence="1">The sequence shown here is derived from an EMBL/GenBank/DDBJ whole genome shotgun (WGS) entry which is preliminary data.</text>
</comment>
<dbReference type="Gene3D" id="2.60.120.10">
    <property type="entry name" value="Jelly Rolls"/>
    <property type="match status" value="1"/>
</dbReference>
<evidence type="ECO:0008006" key="3">
    <source>
        <dbReference type="Google" id="ProtNLM"/>
    </source>
</evidence>
<sequence>MKDDGSPLHLYEKEDESFNILDGEIEMTLGTETISVKKGEYICIRTSWYSTHIQSKIRYS</sequence>